<gene>
    <name evidence="1" type="ORF">CRM22_007613</name>
</gene>
<dbReference type="PANTHER" id="PTHR35539:SF1">
    <property type="entry name" value="CDNA SEQUENCE BC048562"/>
    <property type="match status" value="1"/>
</dbReference>
<protein>
    <submittedName>
        <fullName evidence="1">Uncharacterized protein</fullName>
    </submittedName>
</protein>
<comment type="caution">
    <text evidence="1">The sequence shown here is derived from an EMBL/GenBank/DDBJ whole genome shotgun (WGS) entry which is preliminary data.</text>
</comment>
<reference evidence="1 2" key="1">
    <citation type="journal article" date="2019" name="BMC Genomics">
        <title>New insights from Opisthorchis felineus genome: update on genomics of the epidemiologically important liver flukes.</title>
        <authorList>
            <person name="Ershov N.I."/>
            <person name="Mordvinov V.A."/>
            <person name="Prokhortchouk E.B."/>
            <person name="Pakharukova M.Y."/>
            <person name="Gunbin K.V."/>
            <person name="Ustyantsev K."/>
            <person name="Genaev M.A."/>
            <person name="Blinov A.G."/>
            <person name="Mazur A."/>
            <person name="Boulygina E."/>
            <person name="Tsygankova S."/>
            <person name="Khrameeva E."/>
            <person name="Chekanov N."/>
            <person name="Fan G."/>
            <person name="Xiao A."/>
            <person name="Zhang H."/>
            <person name="Xu X."/>
            <person name="Yang H."/>
            <person name="Solovyev V."/>
            <person name="Lee S.M."/>
            <person name="Liu X."/>
            <person name="Afonnikov D.A."/>
            <person name="Skryabin K.G."/>
        </authorList>
    </citation>
    <scope>NUCLEOTIDE SEQUENCE [LARGE SCALE GENOMIC DNA]</scope>
    <source>
        <strain evidence="1">AK-0245</strain>
        <tissue evidence="1">Whole organism</tissue>
    </source>
</reference>
<dbReference type="EMBL" id="SJOL01007687">
    <property type="protein sequence ID" value="TGZ62135.1"/>
    <property type="molecule type" value="Genomic_DNA"/>
</dbReference>
<dbReference type="AlphaFoldDB" id="A0A4S2LF27"/>
<dbReference type="OrthoDB" id="10045229at2759"/>
<evidence type="ECO:0000313" key="1">
    <source>
        <dbReference type="EMBL" id="TGZ62135.1"/>
    </source>
</evidence>
<organism evidence="1 2">
    <name type="scientific">Opisthorchis felineus</name>
    <dbReference type="NCBI Taxonomy" id="147828"/>
    <lineage>
        <taxon>Eukaryota</taxon>
        <taxon>Metazoa</taxon>
        <taxon>Spiralia</taxon>
        <taxon>Lophotrochozoa</taxon>
        <taxon>Platyhelminthes</taxon>
        <taxon>Trematoda</taxon>
        <taxon>Digenea</taxon>
        <taxon>Opisthorchiida</taxon>
        <taxon>Opisthorchiata</taxon>
        <taxon>Opisthorchiidae</taxon>
        <taxon>Opisthorchis</taxon>
    </lineage>
</organism>
<evidence type="ECO:0000313" key="2">
    <source>
        <dbReference type="Proteomes" id="UP000308267"/>
    </source>
</evidence>
<dbReference type="PANTHER" id="PTHR35539">
    <property type="entry name" value="CDNA SEQUENCE BC048562"/>
    <property type="match status" value="1"/>
</dbReference>
<proteinExistence type="predicted"/>
<dbReference type="Proteomes" id="UP000308267">
    <property type="component" value="Unassembled WGS sequence"/>
</dbReference>
<name>A0A4S2LF27_OPIFE</name>
<sequence>MNNNSLRLTDMSQYTGSWYPSGYFGHDFDAVRKERNDRFRQLARPPTPPLFLKRLAEPTKKHVFSEHENRRILRSDIFSLLQGGKKRCATAPVKSTTGDYLRWNTGEQEVPSQTSYQVAFSRQNSGTSMQRLYTFLDAAQPHFTSTYGSSYVNWNTATQNLKKQYQPTRKLPTPMWTVADCLTWV</sequence>
<keyword evidence="2" id="KW-1185">Reference proteome</keyword>
<accession>A0A4S2LF27</accession>